<dbReference type="NCBIfam" id="TIGR00165">
    <property type="entry name" value="S18"/>
    <property type="match status" value="1"/>
</dbReference>
<organism evidence="7">
    <name type="scientific">Mesoaciditoga lauensis</name>
    <dbReference type="NCBI Taxonomy" id="1495039"/>
    <lineage>
        <taxon>Bacteria</taxon>
        <taxon>Thermotogati</taxon>
        <taxon>Thermotogota</taxon>
        <taxon>Thermotogae</taxon>
        <taxon>Mesoaciditogales</taxon>
        <taxon>Mesoaciditogaceae</taxon>
        <taxon>Mesoaciditoga</taxon>
    </lineage>
</organism>
<keyword evidence="3 5" id="KW-0687">Ribonucleoprotein</keyword>
<dbReference type="AlphaFoldDB" id="A0A7V3RE30"/>
<dbReference type="Pfam" id="PF01084">
    <property type="entry name" value="Ribosomal_S18"/>
    <property type="match status" value="1"/>
</dbReference>
<dbReference type="InterPro" id="IPR018275">
    <property type="entry name" value="Ribosomal_bS18_CS"/>
</dbReference>
<evidence type="ECO:0000256" key="4">
    <source>
        <dbReference type="ARBA" id="ARBA00035141"/>
    </source>
</evidence>
<keyword evidence="5" id="KW-0694">RNA-binding</keyword>
<comment type="function">
    <text evidence="5">Binds as a heterodimer with protein bS6 to the central domain of the 16S rRNA, where it helps stabilize the platform of the 30S subunit.</text>
</comment>
<comment type="similarity">
    <text evidence="1 5 6">Belongs to the bacterial ribosomal protein bS18 family.</text>
</comment>
<evidence type="ECO:0000313" key="7">
    <source>
        <dbReference type="EMBL" id="HGE74936.1"/>
    </source>
</evidence>
<dbReference type="PRINTS" id="PR00974">
    <property type="entry name" value="RIBOSOMALS18"/>
</dbReference>
<dbReference type="EMBL" id="DTPE01000096">
    <property type="protein sequence ID" value="HGE74936.1"/>
    <property type="molecule type" value="Genomic_DNA"/>
</dbReference>
<protein>
    <recommendedName>
        <fullName evidence="4 5">Small ribosomal subunit protein bS18</fullName>
    </recommendedName>
</protein>
<evidence type="ECO:0000256" key="2">
    <source>
        <dbReference type="ARBA" id="ARBA00022980"/>
    </source>
</evidence>
<proteinExistence type="inferred from homology"/>
<dbReference type="PANTHER" id="PTHR13479">
    <property type="entry name" value="30S RIBOSOMAL PROTEIN S18"/>
    <property type="match status" value="1"/>
</dbReference>
<sequence>MSYDRGDKDSNKKSSSNFKRRVRKCFFCTNDINYIDYKDTRTLRKFVSDKGKILPRRITGVCAKHQRMLAESVKRSREAALIPYTKD</sequence>
<evidence type="ECO:0000256" key="6">
    <source>
        <dbReference type="RuleBase" id="RU003910"/>
    </source>
</evidence>
<dbReference type="GO" id="GO:0022627">
    <property type="term" value="C:cytosolic small ribosomal subunit"/>
    <property type="evidence" value="ECO:0007669"/>
    <property type="project" value="TreeGrafter"/>
</dbReference>
<keyword evidence="2 5" id="KW-0689">Ribosomal protein</keyword>
<dbReference type="PANTHER" id="PTHR13479:SF40">
    <property type="entry name" value="SMALL RIBOSOMAL SUBUNIT PROTEIN BS18M"/>
    <property type="match status" value="1"/>
</dbReference>
<dbReference type="GO" id="GO:0006412">
    <property type="term" value="P:translation"/>
    <property type="evidence" value="ECO:0007669"/>
    <property type="project" value="UniProtKB-UniRule"/>
</dbReference>
<accession>A0A7V3RE30</accession>
<dbReference type="SUPFAM" id="SSF46911">
    <property type="entry name" value="Ribosomal protein S18"/>
    <property type="match status" value="1"/>
</dbReference>
<dbReference type="Gene3D" id="4.10.640.10">
    <property type="entry name" value="Ribosomal protein S18"/>
    <property type="match status" value="1"/>
</dbReference>
<dbReference type="InterPro" id="IPR001648">
    <property type="entry name" value="Ribosomal_bS18"/>
</dbReference>
<reference evidence="7" key="1">
    <citation type="journal article" date="2020" name="mSystems">
        <title>Genome- and Community-Level Interaction Insights into Carbon Utilization and Element Cycling Functions of Hydrothermarchaeota in Hydrothermal Sediment.</title>
        <authorList>
            <person name="Zhou Z."/>
            <person name="Liu Y."/>
            <person name="Xu W."/>
            <person name="Pan J."/>
            <person name="Luo Z.H."/>
            <person name="Li M."/>
        </authorList>
    </citation>
    <scope>NUCLEOTIDE SEQUENCE [LARGE SCALE GENOMIC DNA]</scope>
    <source>
        <strain evidence="7">SpSt-966</strain>
    </source>
</reference>
<keyword evidence="5" id="KW-0699">rRNA-binding</keyword>
<comment type="subunit">
    <text evidence="5">Part of the 30S ribosomal subunit. Forms a tight heterodimer with protein bS6.</text>
</comment>
<evidence type="ECO:0000256" key="5">
    <source>
        <dbReference type="HAMAP-Rule" id="MF_00270"/>
    </source>
</evidence>
<dbReference type="GO" id="GO:0070181">
    <property type="term" value="F:small ribosomal subunit rRNA binding"/>
    <property type="evidence" value="ECO:0007669"/>
    <property type="project" value="TreeGrafter"/>
</dbReference>
<dbReference type="HAMAP" id="MF_00270">
    <property type="entry name" value="Ribosomal_bS18"/>
    <property type="match status" value="1"/>
</dbReference>
<comment type="caution">
    <text evidence="7">The sequence shown here is derived from an EMBL/GenBank/DDBJ whole genome shotgun (WGS) entry which is preliminary data.</text>
</comment>
<dbReference type="PROSITE" id="PS00057">
    <property type="entry name" value="RIBOSOMAL_S18"/>
    <property type="match status" value="1"/>
</dbReference>
<dbReference type="GO" id="GO:0003735">
    <property type="term" value="F:structural constituent of ribosome"/>
    <property type="evidence" value="ECO:0007669"/>
    <property type="project" value="InterPro"/>
</dbReference>
<dbReference type="InterPro" id="IPR036870">
    <property type="entry name" value="Ribosomal_bS18_sf"/>
</dbReference>
<gene>
    <name evidence="5 7" type="primary">rpsR</name>
    <name evidence="7" type="ORF">ENX73_02280</name>
</gene>
<evidence type="ECO:0000256" key="3">
    <source>
        <dbReference type="ARBA" id="ARBA00023274"/>
    </source>
</evidence>
<name>A0A7V3RE30_9BACT</name>
<evidence type="ECO:0000256" key="1">
    <source>
        <dbReference type="ARBA" id="ARBA00005589"/>
    </source>
</evidence>